<reference evidence="3 4" key="1">
    <citation type="journal article" date="2016" name="Sci. Rep.">
        <title>Draft genome sequencing and secretome analysis of fungal phytopathogen Ascochyta rabiei provides insight into the necrotrophic effector repertoire.</title>
        <authorList>
            <person name="Verma S."/>
            <person name="Gazara R.K."/>
            <person name="Nizam S."/>
            <person name="Parween S."/>
            <person name="Chattopadhyay D."/>
            <person name="Verma P.K."/>
        </authorList>
    </citation>
    <scope>NUCLEOTIDE SEQUENCE [LARGE SCALE GENOMIC DNA]</scope>
    <source>
        <strain evidence="3 4">ArDII</strain>
    </source>
</reference>
<dbReference type="OrthoDB" id="5337308at2759"/>
<sequence length="907" mass="101441">MRLLVAVVFALLLVFAAGRVVPALPRPYSVTNITTLVKVFGTPLAADNTLKYSANPVPASLSFLDEPVVAAEPTPQLEWQKYVCRGEKLSQACKLDKEKAMQFVEPIDSIWDSTMEAELKLWGYKELLADSHCCFDFLSQHKRQLGGNKHIHQASVFASEWEVSQPSMIFHVKDAPPLTKANQKGLDLPKRSKGLAGRDLAPAANILPLSSYNDEPALGGDSPPPPKRPKLGPGSPEDPSLPASPRASPKDGWATYVCRGEKLTKASKLDADKGKEFVSPIDSPWSGALKAERKLWGYTDMPYADCDFEGEYYNVRRAYKALKVLPESENESEHEDSNDCFRIFHYDPEKTDDQGHDIELKDQTYKVNDKVYRATGAHGTFGINVNEGIVWFIDRASAPLKAASLWGVENPPVDQLPALRQMSDLAWGFWHEAHGGSNLGHITKFIIPQIINQDTVGAIQQALATHTVPEGQQRLTAVPTWPGVTFDIETDQGKALLGSPNGIAVAYFLSQHKPQLGSNKYVHQVTVFQPDENDMDSDEPTIVYYVKDAPYPSQKDEQTLQRSDEKRTLARRDDQSLWQKHVCRGERLTQASKRNKDTAIQFANPIDSEWDGTLEAELKTWGYTDFRGKSLYCELDNLADSLNQIGIDTRFKHKSKDGQNQCFNIAHRNPGESTPLKDQSYTVGDKKYRMTDAYAHIGVNARDGVISFLNVKSAERGAIQAWKVERPLVNDLPRLRQISDISWAFWRRAHPDGANLDNINKFLVHDIVNADTLKLIELALKTYRVPDGQQRERYLPKWPGLVFDMETDEGKAMLGSPNGVAVGYFVAQHKTQLRANKYAYQVTVWKDRDGDEQMMFWVKNSLPPADDGDGSKTPVPQTGDVKTHGKVVKRSADGRSIVREHVVLAKL</sequence>
<feature type="region of interest" description="Disordered" evidence="1">
    <location>
        <begin position="174"/>
        <end position="194"/>
    </location>
</feature>
<evidence type="ECO:0000256" key="1">
    <source>
        <dbReference type="SAM" id="MobiDB-lite"/>
    </source>
</evidence>
<feature type="region of interest" description="Disordered" evidence="1">
    <location>
        <begin position="860"/>
        <end position="886"/>
    </location>
</feature>
<organism evidence="3 4">
    <name type="scientific">Didymella rabiei</name>
    <name type="common">Chickpea ascochyta blight fungus</name>
    <name type="synonym">Mycosphaerella rabiei</name>
    <dbReference type="NCBI Taxonomy" id="5454"/>
    <lineage>
        <taxon>Eukaryota</taxon>
        <taxon>Fungi</taxon>
        <taxon>Dikarya</taxon>
        <taxon>Ascomycota</taxon>
        <taxon>Pezizomycotina</taxon>
        <taxon>Dothideomycetes</taxon>
        <taxon>Pleosporomycetidae</taxon>
        <taxon>Pleosporales</taxon>
        <taxon>Pleosporineae</taxon>
        <taxon>Didymellaceae</taxon>
        <taxon>Ascochyta</taxon>
    </lineage>
</organism>
<feature type="chain" id="PRO_5043310105" evidence="2">
    <location>
        <begin position="19"/>
        <end position="907"/>
    </location>
</feature>
<dbReference type="Proteomes" id="UP000076837">
    <property type="component" value="Unassembled WGS sequence"/>
</dbReference>
<keyword evidence="4" id="KW-1185">Reference proteome</keyword>
<keyword evidence="2" id="KW-0732">Signal</keyword>
<dbReference type="EMBL" id="JYNV01000004">
    <property type="protein sequence ID" value="KZM28677.1"/>
    <property type="molecule type" value="Genomic_DNA"/>
</dbReference>
<proteinExistence type="predicted"/>
<accession>A0A163MFQ2</accession>
<protein>
    <submittedName>
        <fullName evidence="3">Uncharacterized protein</fullName>
    </submittedName>
</protein>
<feature type="region of interest" description="Disordered" evidence="1">
    <location>
        <begin position="211"/>
        <end position="252"/>
    </location>
</feature>
<evidence type="ECO:0000313" key="4">
    <source>
        <dbReference type="Proteomes" id="UP000076837"/>
    </source>
</evidence>
<comment type="caution">
    <text evidence="3">The sequence shown here is derived from an EMBL/GenBank/DDBJ whole genome shotgun (WGS) entry which is preliminary data.</text>
</comment>
<evidence type="ECO:0000256" key="2">
    <source>
        <dbReference type="SAM" id="SignalP"/>
    </source>
</evidence>
<gene>
    <name evidence="3" type="ORF">ST47_g178</name>
</gene>
<dbReference type="STRING" id="5454.A0A163MFQ2"/>
<dbReference type="AlphaFoldDB" id="A0A163MFQ2"/>
<feature type="signal peptide" evidence="2">
    <location>
        <begin position="1"/>
        <end position="18"/>
    </location>
</feature>
<name>A0A163MFQ2_DIDRA</name>
<evidence type="ECO:0000313" key="3">
    <source>
        <dbReference type="EMBL" id="KZM28677.1"/>
    </source>
</evidence>